<gene>
    <name evidence="1" type="ORF">HPBE_LOCUS18441</name>
</gene>
<sequence>MSISPRAGRSDRKKDIHKQIVNAAQNGMKALDTSITGFRAVFTNHATPRTEISDRLNDIHKQIDKTAQTGLMAIDTSKRGFALTFGNLDYPGRKVLDRKEDIHKKSTTRVDIDWSTSGSCSATSITPKAEVSGRLHDIHRNMTHARHRSISIAFPCCERLPSMIIYMPWHGRRRVRHVYGSPCTVADVFGCTVADVFGTSTARHAGLLTCSARPRLVMQGC</sequence>
<dbReference type="AlphaFoldDB" id="A0A183G944"/>
<dbReference type="WBParaSite" id="HPBE_0001844201-mRNA-1">
    <property type="protein sequence ID" value="HPBE_0001844201-mRNA-1"/>
    <property type="gene ID" value="HPBE_0001844201"/>
</dbReference>
<evidence type="ECO:0000313" key="1">
    <source>
        <dbReference type="EMBL" id="VDP11595.1"/>
    </source>
</evidence>
<protein>
    <submittedName>
        <fullName evidence="3">Transposase</fullName>
    </submittedName>
</protein>
<accession>A0A183G944</accession>
<name>A0A183G944_HELPZ</name>
<evidence type="ECO:0000313" key="3">
    <source>
        <dbReference type="WBParaSite" id="HPBE_0001844201-mRNA-1"/>
    </source>
</evidence>
<dbReference type="Proteomes" id="UP000050761">
    <property type="component" value="Unassembled WGS sequence"/>
</dbReference>
<reference evidence="1 2" key="1">
    <citation type="submission" date="2018-11" db="EMBL/GenBank/DDBJ databases">
        <authorList>
            <consortium name="Pathogen Informatics"/>
        </authorList>
    </citation>
    <scope>NUCLEOTIDE SEQUENCE [LARGE SCALE GENOMIC DNA]</scope>
</reference>
<organism evidence="2 3">
    <name type="scientific">Heligmosomoides polygyrus</name>
    <name type="common">Parasitic roundworm</name>
    <dbReference type="NCBI Taxonomy" id="6339"/>
    <lineage>
        <taxon>Eukaryota</taxon>
        <taxon>Metazoa</taxon>
        <taxon>Ecdysozoa</taxon>
        <taxon>Nematoda</taxon>
        <taxon>Chromadorea</taxon>
        <taxon>Rhabditida</taxon>
        <taxon>Rhabditina</taxon>
        <taxon>Rhabditomorpha</taxon>
        <taxon>Strongyloidea</taxon>
        <taxon>Heligmosomidae</taxon>
        <taxon>Heligmosomoides</taxon>
    </lineage>
</organism>
<reference evidence="3" key="2">
    <citation type="submission" date="2019-09" db="UniProtKB">
        <authorList>
            <consortium name="WormBaseParasite"/>
        </authorList>
    </citation>
    <scope>IDENTIFICATION</scope>
</reference>
<dbReference type="EMBL" id="UZAH01030684">
    <property type="protein sequence ID" value="VDP11595.1"/>
    <property type="molecule type" value="Genomic_DNA"/>
</dbReference>
<keyword evidence="2" id="KW-1185">Reference proteome</keyword>
<evidence type="ECO:0000313" key="2">
    <source>
        <dbReference type="Proteomes" id="UP000050761"/>
    </source>
</evidence>
<accession>A0A3P8BZG4</accession>
<proteinExistence type="predicted"/>